<dbReference type="EC" id="1.17.7.3" evidence="7"/>
<dbReference type="GO" id="GO:0046429">
    <property type="term" value="F:4-hydroxy-3-methylbut-2-en-1-yl diphosphate synthase activity (ferredoxin)"/>
    <property type="evidence" value="ECO:0007669"/>
    <property type="project" value="UniProtKB-EC"/>
</dbReference>
<keyword evidence="1 7" id="KW-0004">4Fe-4S</keyword>
<feature type="binding site" evidence="7">
    <location>
        <position position="327"/>
    </location>
    <ligand>
        <name>[4Fe-4S] cluster</name>
        <dbReference type="ChEBI" id="CHEBI:49883"/>
    </ligand>
</feature>
<dbReference type="InterPro" id="IPR011005">
    <property type="entry name" value="Dihydropteroate_synth-like_sf"/>
</dbReference>
<evidence type="ECO:0000313" key="11">
    <source>
        <dbReference type="EMBL" id="WGK70421.1"/>
    </source>
</evidence>
<dbReference type="SUPFAM" id="SSF56014">
    <property type="entry name" value="Nitrite and sulphite reductase 4Fe-4S domain-like"/>
    <property type="match status" value="1"/>
</dbReference>
<dbReference type="InterPro" id="IPR045854">
    <property type="entry name" value="NO2/SO3_Rdtase_4Fe4S_sf"/>
</dbReference>
<keyword evidence="12" id="KW-1185">Reference proteome</keyword>
<keyword evidence="4 7" id="KW-0408">Iron</keyword>
<evidence type="ECO:0000256" key="6">
    <source>
        <dbReference type="ARBA" id="ARBA00023229"/>
    </source>
</evidence>
<dbReference type="InterPro" id="IPR058579">
    <property type="entry name" value="IspG_C"/>
</dbReference>
<organism evidence="11 12">
    <name type="scientific">Candidatus Haliotispira prima</name>
    <dbReference type="NCBI Taxonomy" id="3034016"/>
    <lineage>
        <taxon>Bacteria</taxon>
        <taxon>Pseudomonadati</taxon>
        <taxon>Spirochaetota</taxon>
        <taxon>Spirochaetia</taxon>
        <taxon>Spirochaetales</taxon>
        <taxon>Spirochaetaceae</taxon>
        <taxon>Candidatus Haliotispira</taxon>
    </lineage>
</organism>
<dbReference type="HAMAP" id="MF_00159">
    <property type="entry name" value="IspG"/>
    <property type="match status" value="1"/>
</dbReference>
<keyword evidence="3 7" id="KW-0560">Oxidoreductase</keyword>
<comment type="function">
    <text evidence="7">Converts 2C-methyl-D-erythritol 2,4-cyclodiphosphate (ME-2,4cPP) into 1-hydroxy-2-methyl-2-(E)-butenyl 4-diphosphate.</text>
</comment>
<keyword evidence="6 7" id="KW-0414">Isoprene biosynthesis</keyword>
<keyword evidence="2 7" id="KW-0479">Metal-binding</keyword>
<evidence type="ECO:0000259" key="10">
    <source>
        <dbReference type="Pfam" id="PF26540"/>
    </source>
</evidence>
<evidence type="ECO:0000256" key="1">
    <source>
        <dbReference type="ARBA" id="ARBA00022485"/>
    </source>
</evidence>
<dbReference type="Proteomes" id="UP001228690">
    <property type="component" value="Chromosome"/>
</dbReference>
<dbReference type="InterPro" id="IPR004588">
    <property type="entry name" value="IspG_bac-typ"/>
</dbReference>
<dbReference type="PANTHER" id="PTHR30454">
    <property type="entry name" value="4-HYDROXY-3-METHYLBUT-2-EN-1-YL DIPHOSPHATE SYNTHASE"/>
    <property type="match status" value="1"/>
</dbReference>
<dbReference type="Pfam" id="PF26540">
    <property type="entry name" value="GcpE_C"/>
    <property type="match status" value="1"/>
</dbReference>
<dbReference type="Pfam" id="PF04551">
    <property type="entry name" value="GcpE"/>
    <property type="match status" value="1"/>
</dbReference>
<feature type="binding site" evidence="7">
    <location>
        <position position="295"/>
    </location>
    <ligand>
        <name>[4Fe-4S] cluster</name>
        <dbReference type="ChEBI" id="CHEBI:49883"/>
    </ligand>
</feature>
<evidence type="ECO:0000313" key="12">
    <source>
        <dbReference type="Proteomes" id="UP001228690"/>
    </source>
</evidence>
<dbReference type="NCBIfam" id="TIGR00612">
    <property type="entry name" value="ispG_gcpE"/>
    <property type="match status" value="1"/>
</dbReference>
<dbReference type="Gene3D" id="3.20.20.20">
    <property type="entry name" value="Dihydropteroate synthase-like"/>
    <property type="match status" value="1"/>
</dbReference>
<proteinExistence type="inferred from homology"/>
<gene>
    <name evidence="7 11" type="primary">ispG</name>
    <name evidence="11" type="ORF">P0082_02525</name>
</gene>
<evidence type="ECO:0000259" key="9">
    <source>
        <dbReference type="Pfam" id="PF04551"/>
    </source>
</evidence>
<comment type="pathway">
    <text evidence="7">Isoprenoid biosynthesis; isopentenyl diphosphate biosynthesis via DXP pathway; isopentenyl diphosphate from 1-deoxy-D-xylulose 5-phosphate: step 5/6.</text>
</comment>
<comment type="similarity">
    <text evidence="7">Belongs to the IspG family.</text>
</comment>
<feature type="domain" description="IspG C-terminal" evidence="10">
    <location>
        <begin position="288"/>
        <end position="376"/>
    </location>
</feature>
<evidence type="ECO:0000256" key="2">
    <source>
        <dbReference type="ARBA" id="ARBA00022723"/>
    </source>
</evidence>
<dbReference type="SUPFAM" id="SSF51717">
    <property type="entry name" value="Dihydropteroate synthetase-like"/>
    <property type="match status" value="1"/>
</dbReference>
<keyword evidence="5 7" id="KW-0411">Iron-sulfur</keyword>
<evidence type="ECO:0000256" key="4">
    <source>
        <dbReference type="ARBA" id="ARBA00023004"/>
    </source>
</evidence>
<comment type="catalytic activity">
    <reaction evidence="7">
        <text>(2E)-4-hydroxy-3-methylbut-2-enyl diphosphate + oxidized [flavodoxin] + H2O + 2 H(+) = 2-C-methyl-D-erythritol 2,4-cyclic diphosphate + reduced [flavodoxin]</text>
        <dbReference type="Rhea" id="RHEA:43604"/>
        <dbReference type="Rhea" id="RHEA-COMP:10622"/>
        <dbReference type="Rhea" id="RHEA-COMP:10623"/>
        <dbReference type="ChEBI" id="CHEBI:15377"/>
        <dbReference type="ChEBI" id="CHEBI:15378"/>
        <dbReference type="ChEBI" id="CHEBI:57618"/>
        <dbReference type="ChEBI" id="CHEBI:58210"/>
        <dbReference type="ChEBI" id="CHEBI:58483"/>
        <dbReference type="ChEBI" id="CHEBI:128753"/>
        <dbReference type="EC" id="1.17.7.3"/>
    </reaction>
</comment>
<sequence length="389" mass="41404">MVPCPTEGEADASNPLADGSVPKPLVLGSGKPVQVQTMWNKPLEEKQVTDGFISELEQLVAGGCNLIRFSTPSIVSVKAVGMVAQRLSIPVIADIHYDYRIALECLKYPIAKLRLNPGNIGEMWRVKEVARAANDKGVAIRIGVNGGSMPSELDLAHDAETRQEWLEKSGRNMLQAAVDNMEALASVAFDNIVVSLKASDPALVVYANELFAKDSAQGGLGYPFPLHLGVTEAGPLTPSLIKSTLAFSKLLEQGIGDTIRISISGEPREEVLAGAELLRSLGLRKGINLISCPGCARSTFDTAEFTAKLQNKMPHLPVNMDVAVMGCPVNGPGEAKHADLAISGAGLNVSLFSKGKLLKNIPSDGAEDVLIREIEKMAATQTETSRESV</sequence>
<evidence type="ECO:0000256" key="8">
    <source>
        <dbReference type="SAM" id="MobiDB-lite"/>
    </source>
</evidence>
<protein>
    <recommendedName>
        <fullName evidence="7">4-hydroxy-3-methylbut-2-en-1-yl diphosphate synthase (flavodoxin)</fullName>
        <ecNumber evidence="7">1.17.7.3</ecNumber>
    </recommendedName>
    <alternativeName>
        <fullName evidence="7">1-hydroxy-2-methyl-2-(E)-butenyl 4-diphosphate synthase</fullName>
    </alternativeName>
</protein>
<dbReference type="Gene3D" id="3.30.413.10">
    <property type="entry name" value="Sulfite Reductase Hemoprotein, domain 1"/>
    <property type="match status" value="1"/>
</dbReference>
<evidence type="ECO:0000256" key="7">
    <source>
        <dbReference type="HAMAP-Rule" id="MF_00159"/>
    </source>
</evidence>
<comment type="cofactor">
    <cofactor evidence="7">
        <name>[4Fe-4S] cluster</name>
        <dbReference type="ChEBI" id="CHEBI:49883"/>
    </cofactor>
    <text evidence="7">Binds 1 [4Fe-4S] cluster.</text>
</comment>
<dbReference type="EMBL" id="CP123443">
    <property type="protein sequence ID" value="WGK70421.1"/>
    <property type="molecule type" value="Genomic_DNA"/>
</dbReference>
<name>A0ABY8MKS9_9SPIO</name>
<accession>A0ABY8MKS9</accession>
<feature type="binding site" evidence="7">
    <location>
        <position position="292"/>
    </location>
    <ligand>
        <name>[4Fe-4S] cluster</name>
        <dbReference type="ChEBI" id="CHEBI:49883"/>
    </ligand>
</feature>
<reference evidence="11 12" key="1">
    <citation type="submission" date="2023-04" db="EMBL/GenBank/DDBJ databases">
        <title>Spirochaete genome identified in red abalone sample constitutes a novel genus.</title>
        <authorList>
            <person name="Sharma S.P."/>
            <person name="Purcell C.M."/>
            <person name="Hyde J.R."/>
            <person name="Severin A.J."/>
        </authorList>
    </citation>
    <scope>NUCLEOTIDE SEQUENCE [LARGE SCALE GENOMIC DNA]</scope>
    <source>
        <strain evidence="11 12">SP-2023</strain>
    </source>
</reference>
<feature type="region of interest" description="Disordered" evidence="8">
    <location>
        <begin position="1"/>
        <end position="20"/>
    </location>
</feature>
<evidence type="ECO:0000256" key="5">
    <source>
        <dbReference type="ARBA" id="ARBA00023014"/>
    </source>
</evidence>
<evidence type="ECO:0000256" key="3">
    <source>
        <dbReference type="ARBA" id="ARBA00023002"/>
    </source>
</evidence>
<dbReference type="InterPro" id="IPR058578">
    <property type="entry name" value="IspG_TIM"/>
</dbReference>
<dbReference type="PANTHER" id="PTHR30454:SF0">
    <property type="entry name" value="4-HYDROXY-3-METHYLBUT-2-EN-1-YL DIPHOSPHATE SYNTHASE (FERREDOXIN), CHLOROPLASTIC"/>
    <property type="match status" value="1"/>
</dbReference>
<feature type="domain" description="IspG TIM-barrel" evidence="9">
    <location>
        <begin position="26"/>
        <end position="274"/>
    </location>
</feature>
<feature type="binding site" evidence="7">
    <location>
        <position position="334"/>
    </location>
    <ligand>
        <name>[4Fe-4S] cluster</name>
        <dbReference type="ChEBI" id="CHEBI:49883"/>
    </ligand>
</feature>